<dbReference type="PROSITE" id="PS51462">
    <property type="entry name" value="NUDIX"/>
    <property type="match status" value="1"/>
</dbReference>
<dbReference type="InterPro" id="IPR045121">
    <property type="entry name" value="CoAse"/>
</dbReference>
<protein>
    <recommendedName>
        <fullName evidence="7">Nudix hydrolase domain-containing protein</fullName>
    </recommendedName>
</protein>
<dbReference type="GO" id="GO:0046872">
    <property type="term" value="F:metal ion binding"/>
    <property type="evidence" value="ECO:0007669"/>
    <property type="project" value="UniProtKB-KW"/>
</dbReference>
<dbReference type="Gene3D" id="3.90.79.10">
    <property type="entry name" value="Nucleoside Triphosphate Pyrophosphohydrolase"/>
    <property type="match status" value="1"/>
</dbReference>
<keyword evidence="4" id="KW-0378">Hydrolase</keyword>
<dbReference type="PANTHER" id="PTHR12992:SF11">
    <property type="entry name" value="MITOCHONDRIAL COENZYME A DIPHOSPHATASE NUDT8"/>
    <property type="match status" value="1"/>
</dbReference>
<evidence type="ECO:0000256" key="3">
    <source>
        <dbReference type="ARBA" id="ARBA00022723"/>
    </source>
</evidence>
<keyword evidence="5" id="KW-0460">Magnesium</keyword>
<dbReference type="GO" id="GO:0010945">
    <property type="term" value="F:coenzyme A diphosphatase activity"/>
    <property type="evidence" value="ECO:0007669"/>
    <property type="project" value="InterPro"/>
</dbReference>
<organism evidence="8 9">
    <name type="scientific">Propionimicrobium lymphophilum ACS-093-V-SCH5</name>
    <dbReference type="NCBI Taxonomy" id="883161"/>
    <lineage>
        <taxon>Bacteria</taxon>
        <taxon>Bacillati</taxon>
        <taxon>Actinomycetota</taxon>
        <taxon>Actinomycetes</taxon>
        <taxon>Propionibacteriales</taxon>
        <taxon>Propionibacteriaceae</taxon>
        <taxon>Propionimicrobium</taxon>
    </lineage>
</organism>
<dbReference type="Pfam" id="PF00293">
    <property type="entry name" value="NUDIX"/>
    <property type="match status" value="1"/>
</dbReference>
<evidence type="ECO:0000313" key="9">
    <source>
        <dbReference type="Proteomes" id="UP000014417"/>
    </source>
</evidence>
<reference evidence="8 9" key="1">
    <citation type="submission" date="2013-04" db="EMBL/GenBank/DDBJ databases">
        <title>The Genome Sequence of Propionimicrobium lymphophilum ACS-093-V-SCH5.</title>
        <authorList>
            <consortium name="The Broad Institute Genomics Platform"/>
            <person name="Earl A."/>
            <person name="Ward D."/>
            <person name="Feldgarden M."/>
            <person name="Gevers D."/>
            <person name="Saerens B."/>
            <person name="Vaneechoutte M."/>
            <person name="Walker B."/>
            <person name="Young S."/>
            <person name="Zeng Q."/>
            <person name="Gargeya S."/>
            <person name="Fitzgerald M."/>
            <person name="Haas B."/>
            <person name="Abouelleil A."/>
            <person name="Allen A.W."/>
            <person name="Alvarado L."/>
            <person name="Arachchi H.M."/>
            <person name="Berlin A.M."/>
            <person name="Chapman S.B."/>
            <person name="Gainer-Dewar J."/>
            <person name="Goldberg J."/>
            <person name="Griggs A."/>
            <person name="Gujja S."/>
            <person name="Hansen M."/>
            <person name="Howarth C."/>
            <person name="Imamovic A."/>
            <person name="Ireland A."/>
            <person name="Larimer J."/>
            <person name="McCowan C."/>
            <person name="Murphy C."/>
            <person name="Pearson M."/>
            <person name="Poon T.W."/>
            <person name="Priest M."/>
            <person name="Roberts A."/>
            <person name="Saif S."/>
            <person name="Shea T."/>
            <person name="Sisk P."/>
            <person name="Sykes S."/>
            <person name="Wortman J."/>
            <person name="Nusbaum C."/>
            <person name="Birren B."/>
        </authorList>
    </citation>
    <scope>NUCLEOTIDE SEQUENCE [LARGE SCALE GENOMIC DNA]</scope>
    <source>
        <strain evidence="8 9">ACS-093-V-SCH5</strain>
    </source>
</reference>
<dbReference type="CDD" id="cd03426">
    <property type="entry name" value="NUDIX_CoAse_Nudt7"/>
    <property type="match status" value="1"/>
</dbReference>
<feature type="domain" description="Nudix hydrolase" evidence="7">
    <location>
        <begin position="28"/>
        <end position="161"/>
    </location>
</feature>
<keyword evidence="9" id="KW-1185">Reference proteome</keyword>
<evidence type="ECO:0000256" key="1">
    <source>
        <dbReference type="ARBA" id="ARBA00001936"/>
    </source>
</evidence>
<comment type="caution">
    <text evidence="8">The sequence shown here is derived from an EMBL/GenBank/DDBJ whole genome shotgun (WGS) entry which is preliminary data.</text>
</comment>
<evidence type="ECO:0000313" key="8">
    <source>
        <dbReference type="EMBL" id="EPD32377.1"/>
    </source>
</evidence>
<name>S2WID1_9ACTN</name>
<dbReference type="RefSeq" id="WP_016456752.1">
    <property type="nucleotide sequence ID" value="NZ_KE150269.1"/>
</dbReference>
<comment type="cofactor">
    <cofactor evidence="1">
        <name>Mn(2+)</name>
        <dbReference type="ChEBI" id="CHEBI:29035"/>
    </cofactor>
</comment>
<keyword evidence="6" id="KW-0464">Manganese</keyword>
<gene>
    <name evidence="8" type="ORF">HMPREF9306_01946</name>
</gene>
<dbReference type="HOGENOM" id="CLU_040940_3_1_11"/>
<evidence type="ECO:0000256" key="5">
    <source>
        <dbReference type="ARBA" id="ARBA00022842"/>
    </source>
</evidence>
<dbReference type="OrthoDB" id="9802805at2"/>
<dbReference type="SUPFAM" id="SSF55811">
    <property type="entry name" value="Nudix"/>
    <property type="match status" value="1"/>
</dbReference>
<proteinExistence type="predicted"/>
<evidence type="ECO:0000256" key="6">
    <source>
        <dbReference type="ARBA" id="ARBA00023211"/>
    </source>
</evidence>
<dbReference type="InterPro" id="IPR015797">
    <property type="entry name" value="NUDIX_hydrolase-like_dom_sf"/>
</dbReference>
<dbReference type="PANTHER" id="PTHR12992">
    <property type="entry name" value="NUDIX HYDROLASE"/>
    <property type="match status" value="1"/>
</dbReference>
<dbReference type="AlphaFoldDB" id="S2WID1"/>
<comment type="cofactor">
    <cofactor evidence="2">
        <name>Mg(2+)</name>
        <dbReference type="ChEBI" id="CHEBI:18420"/>
    </cofactor>
</comment>
<dbReference type="STRING" id="883161.HMPREF9306_01946"/>
<evidence type="ECO:0000256" key="4">
    <source>
        <dbReference type="ARBA" id="ARBA00022801"/>
    </source>
</evidence>
<dbReference type="PATRIC" id="fig|883161.3.peg.1934"/>
<dbReference type="InterPro" id="IPR000086">
    <property type="entry name" value="NUDIX_hydrolase_dom"/>
</dbReference>
<evidence type="ECO:0000256" key="2">
    <source>
        <dbReference type="ARBA" id="ARBA00001946"/>
    </source>
</evidence>
<accession>S2WID1</accession>
<dbReference type="Proteomes" id="UP000014417">
    <property type="component" value="Unassembled WGS sequence"/>
</dbReference>
<sequence length="212" mass="23156">MFDELVSNLLAPRQCSAAHETAKKHESKRFAAVMALISDQPEPDLLFTERSSKLNNHAGQISFPGGSKDPADGNPLVTALRETDEEIGLGSELVEPLGALPAGDVPVSSFHVCPIVGLWSGFETLTPNLAEVKAVYRWKIEDLRNPNNRVTWALDGRLGGPAWVFGELFLWGFTAGVVDAILKAGGWSQPWDDGRVMEVPERFGHPRASRRS</sequence>
<keyword evidence="3" id="KW-0479">Metal-binding</keyword>
<dbReference type="EMBL" id="AGZR01000009">
    <property type="protein sequence ID" value="EPD32377.1"/>
    <property type="molecule type" value="Genomic_DNA"/>
</dbReference>
<evidence type="ECO:0000259" key="7">
    <source>
        <dbReference type="PROSITE" id="PS51462"/>
    </source>
</evidence>